<feature type="region of interest" description="Disordered" evidence="1">
    <location>
        <begin position="49"/>
        <end position="97"/>
    </location>
</feature>
<feature type="compositionally biased region" description="Basic and acidic residues" evidence="1">
    <location>
        <begin position="17"/>
        <end position="28"/>
    </location>
</feature>
<gene>
    <name evidence="2" type="ORF">Syun_025423</name>
</gene>
<dbReference type="InterPro" id="IPR008586">
    <property type="entry name" value="DUF868_pln"/>
</dbReference>
<dbReference type="PANTHER" id="PTHR31972">
    <property type="entry name" value="EXPRESSED PROTEIN"/>
    <property type="match status" value="1"/>
</dbReference>
<evidence type="ECO:0000313" key="2">
    <source>
        <dbReference type="EMBL" id="KAK9098378.1"/>
    </source>
</evidence>
<feature type="compositionally biased region" description="Polar residues" evidence="1">
    <location>
        <begin position="60"/>
        <end position="72"/>
    </location>
</feature>
<evidence type="ECO:0008006" key="4">
    <source>
        <dbReference type="Google" id="ProtNLM"/>
    </source>
</evidence>
<organism evidence="2 3">
    <name type="scientific">Stephania yunnanensis</name>
    <dbReference type="NCBI Taxonomy" id="152371"/>
    <lineage>
        <taxon>Eukaryota</taxon>
        <taxon>Viridiplantae</taxon>
        <taxon>Streptophyta</taxon>
        <taxon>Embryophyta</taxon>
        <taxon>Tracheophyta</taxon>
        <taxon>Spermatophyta</taxon>
        <taxon>Magnoliopsida</taxon>
        <taxon>Ranunculales</taxon>
        <taxon>Menispermaceae</taxon>
        <taxon>Menispermoideae</taxon>
        <taxon>Cissampelideae</taxon>
        <taxon>Stephania</taxon>
    </lineage>
</organism>
<dbReference type="EMBL" id="JBBNAF010000011">
    <property type="protein sequence ID" value="KAK9098378.1"/>
    <property type="molecule type" value="Genomic_DNA"/>
</dbReference>
<comment type="caution">
    <text evidence="2">The sequence shown here is derived from an EMBL/GenBank/DDBJ whole genome shotgun (WGS) entry which is preliminary data.</text>
</comment>
<dbReference type="Pfam" id="PF05910">
    <property type="entry name" value="DUF868"/>
    <property type="match status" value="1"/>
</dbReference>
<name>A0AAP0EYS9_9MAGN</name>
<evidence type="ECO:0000256" key="1">
    <source>
        <dbReference type="SAM" id="MobiDB-lite"/>
    </source>
</evidence>
<sequence>MRASTSGHYNIPEIEQGGEKKKRDSGVLGEEKCESLQVLHATTAGTVRFSRRQYQKAEDSSSGMGKDTQSSKGKGPILGDLLGGDGGAPSPPPPPPTAANITTCLYTTELGLAALTWCRQFWGRSLLVELKFAPPFDQFDPFHLHMKPLLFWRKQGSKRFGPKNRVEICWDFSKSKFSSSSDPQSGFYVCVIVDGEMTLLVGDAVDEAFARTRARKTKQRTQNQVLVLRREHVFGHKSYTTSARFGGKLRNISIDCRVGDESKLCFSVDRKRVLQIKQLKWKFRGNERVEIDGVPVQISWDVFNWLFDEDVVNRHAVFMFRFERTESDEKELNLNNKMVLWDQSQQRQQKGPKQGMLSGYLGMNSLEMKKLKKSSFKTRSSSSSSISSASSSACSSSVMEWTSREESELQSQSGFSLLVYAWRN</sequence>
<feature type="region of interest" description="Disordered" evidence="1">
    <location>
        <begin position="1"/>
        <end position="28"/>
    </location>
</feature>
<protein>
    <recommendedName>
        <fullName evidence="4">DUF868 domain-containing protein</fullName>
    </recommendedName>
</protein>
<reference evidence="2 3" key="1">
    <citation type="submission" date="2024-01" db="EMBL/GenBank/DDBJ databases">
        <title>Genome assemblies of Stephania.</title>
        <authorList>
            <person name="Yang L."/>
        </authorList>
    </citation>
    <scope>NUCLEOTIDE SEQUENCE [LARGE SCALE GENOMIC DNA]</scope>
    <source>
        <strain evidence="2">YNDBR</strain>
        <tissue evidence="2">Leaf</tissue>
    </source>
</reference>
<dbReference type="AlphaFoldDB" id="A0AAP0EYS9"/>
<dbReference type="Proteomes" id="UP001420932">
    <property type="component" value="Unassembled WGS sequence"/>
</dbReference>
<accession>A0AAP0EYS9</accession>
<proteinExistence type="predicted"/>
<keyword evidence="3" id="KW-1185">Reference proteome</keyword>
<dbReference type="PANTHER" id="PTHR31972:SF3">
    <property type="entry name" value="OS09G0416600 PROTEIN"/>
    <property type="match status" value="1"/>
</dbReference>
<evidence type="ECO:0000313" key="3">
    <source>
        <dbReference type="Proteomes" id="UP001420932"/>
    </source>
</evidence>